<evidence type="ECO:0000313" key="1">
    <source>
        <dbReference type="EMBL" id="TNN47698.1"/>
    </source>
</evidence>
<protein>
    <submittedName>
        <fullName evidence="1">Uncharacterized protein</fullName>
    </submittedName>
</protein>
<accession>A0A4Z2G2A5</accession>
<evidence type="ECO:0000313" key="2">
    <source>
        <dbReference type="Proteomes" id="UP000314294"/>
    </source>
</evidence>
<dbReference type="Proteomes" id="UP000314294">
    <property type="component" value="Unassembled WGS sequence"/>
</dbReference>
<gene>
    <name evidence="1" type="ORF">EYF80_042108</name>
</gene>
<keyword evidence="2" id="KW-1185">Reference proteome</keyword>
<organism evidence="1 2">
    <name type="scientific">Liparis tanakae</name>
    <name type="common">Tanaka's snailfish</name>
    <dbReference type="NCBI Taxonomy" id="230148"/>
    <lineage>
        <taxon>Eukaryota</taxon>
        <taxon>Metazoa</taxon>
        <taxon>Chordata</taxon>
        <taxon>Craniata</taxon>
        <taxon>Vertebrata</taxon>
        <taxon>Euteleostomi</taxon>
        <taxon>Actinopterygii</taxon>
        <taxon>Neopterygii</taxon>
        <taxon>Teleostei</taxon>
        <taxon>Neoteleostei</taxon>
        <taxon>Acanthomorphata</taxon>
        <taxon>Eupercaria</taxon>
        <taxon>Perciformes</taxon>
        <taxon>Cottioidei</taxon>
        <taxon>Cottales</taxon>
        <taxon>Liparidae</taxon>
        <taxon>Liparis</taxon>
    </lineage>
</organism>
<reference evidence="1 2" key="1">
    <citation type="submission" date="2019-03" db="EMBL/GenBank/DDBJ databases">
        <title>First draft genome of Liparis tanakae, snailfish: a comprehensive survey of snailfish specific genes.</title>
        <authorList>
            <person name="Kim W."/>
            <person name="Song I."/>
            <person name="Jeong J.-H."/>
            <person name="Kim D."/>
            <person name="Kim S."/>
            <person name="Ryu S."/>
            <person name="Song J.Y."/>
            <person name="Lee S.K."/>
        </authorList>
    </citation>
    <scope>NUCLEOTIDE SEQUENCE [LARGE SCALE GENOMIC DNA]</scope>
    <source>
        <tissue evidence="1">Muscle</tissue>
    </source>
</reference>
<dbReference type="EMBL" id="SRLO01000728">
    <property type="protein sequence ID" value="TNN47698.1"/>
    <property type="molecule type" value="Genomic_DNA"/>
</dbReference>
<comment type="caution">
    <text evidence="1">The sequence shown here is derived from an EMBL/GenBank/DDBJ whole genome shotgun (WGS) entry which is preliminary data.</text>
</comment>
<dbReference type="AlphaFoldDB" id="A0A4Z2G2A5"/>
<sequence length="59" mass="6771">MATCRHMVLSSLDFTPLIKRSRTASTNRGMHCISSCMTGRMYGLMYSLASQKRKKEHEM</sequence>
<name>A0A4Z2G2A5_9TELE</name>
<proteinExistence type="predicted"/>